<sequence length="69" mass="7876">MEVINQVDSQFPRQATHTVTCGGMERPLSHLDRLLTKLKNYYAHVPNIYGAPKVHKPNCPLRPIVNNRP</sequence>
<accession>A0ABY6K5P3</accession>
<dbReference type="EMBL" id="CP092864">
    <property type="protein sequence ID" value="UYV63863.1"/>
    <property type="molecule type" value="Genomic_DNA"/>
</dbReference>
<evidence type="ECO:0000313" key="1">
    <source>
        <dbReference type="EMBL" id="UYV63863.1"/>
    </source>
</evidence>
<proteinExistence type="predicted"/>
<dbReference type="Proteomes" id="UP001235939">
    <property type="component" value="Chromosome 02"/>
</dbReference>
<reference evidence="1 2" key="1">
    <citation type="submission" date="2022-01" db="EMBL/GenBank/DDBJ databases">
        <title>A chromosomal length assembly of Cordylochernes scorpioides.</title>
        <authorList>
            <person name="Zeh D."/>
            <person name="Zeh J."/>
        </authorList>
    </citation>
    <scope>NUCLEOTIDE SEQUENCE [LARGE SCALE GENOMIC DNA]</scope>
    <source>
        <strain evidence="1">IN4F17</strain>
        <tissue evidence="1">Whole Body</tissue>
    </source>
</reference>
<gene>
    <name evidence="1" type="ORF">LAZ67_2005849</name>
</gene>
<evidence type="ECO:0000313" key="2">
    <source>
        <dbReference type="Proteomes" id="UP001235939"/>
    </source>
</evidence>
<organism evidence="1 2">
    <name type="scientific">Cordylochernes scorpioides</name>
    <dbReference type="NCBI Taxonomy" id="51811"/>
    <lineage>
        <taxon>Eukaryota</taxon>
        <taxon>Metazoa</taxon>
        <taxon>Ecdysozoa</taxon>
        <taxon>Arthropoda</taxon>
        <taxon>Chelicerata</taxon>
        <taxon>Arachnida</taxon>
        <taxon>Pseudoscorpiones</taxon>
        <taxon>Cheliferoidea</taxon>
        <taxon>Chernetidae</taxon>
        <taxon>Cordylochernes</taxon>
    </lineage>
</organism>
<keyword evidence="2" id="KW-1185">Reference proteome</keyword>
<protein>
    <submittedName>
        <fullName evidence="1">Uncharacterized protein</fullName>
    </submittedName>
</protein>
<name>A0ABY6K5P3_9ARAC</name>